<dbReference type="AlphaFoldDB" id="A0A3M9YI54"/>
<comment type="caution">
    <text evidence="2">The sequence shown here is derived from an EMBL/GenBank/DDBJ whole genome shotgun (WGS) entry which is preliminary data.</text>
</comment>
<evidence type="ECO:0000256" key="1">
    <source>
        <dbReference type="SAM" id="Phobius"/>
    </source>
</evidence>
<gene>
    <name evidence="2" type="ORF">D7B24_001787</name>
</gene>
<dbReference type="Proteomes" id="UP000267145">
    <property type="component" value="Unassembled WGS sequence"/>
</dbReference>
<organism evidence="2 3">
    <name type="scientific">Verticillium nonalfalfae</name>
    <dbReference type="NCBI Taxonomy" id="1051616"/>
    <lineage>
        <taxon>Eukaryota</taxon>
        <taxon>Fungi</taxon>
        <taxon>Dikarya</taxon>
        <taxon>Ascomycota</taxon>
        <taxon>Pezizomycotina</taxon>
        <taxon>Sordariomycetes</taxon>
        <taxon>Hypocreomycetidae</taxon>
        <taxon>Glomerellales</taxon>
        <taxon>Plectosphaerellaceae</taxon>
        <taxon>Verticillium</taxon>
    </lineage>
</organism>
<dbReference type="GeneID" id="39605476"/>
<evidence type="ECO:0000313" key="3">
    <source>
        <dbReference type="Proteomes" id="UP000267145"/>
    </source>
</evidence>
<dbReference type="RefSeq" id="XP_028497770.1">
    <property type="nucleotide sequence ID" value="XM_028636008.1"/>
</dbReference>
<reference evidence="2 3" key="1">
    <citation type="submission" date="2018-10" db="EMBL/GenBank/DDBJ databases">
        <title>Genome sequence of Verticillium nonalfalfae VnAa140.</title>
        <authorList>
            <person name="Stajich J.E."/>
            <person name="Kasson M.T."/>
        </authorList>
    </citation>
    <scope>NUCLEOTIDE SEQUENCE [LARGE SCALE GENOMIC DNA]</scope>
    <source>
        <strain evidence="2 3">VnAa140</strain>
    </source>
</reference>
<keyword evidence="1" id="KW-1133">Transmembrane helix</keyword>
<proteinExistence type="predicted"/>
<accession>A0A3M9YI54</accession>
<feature type="transmembrane region" description="Helical" evidence="1">
    <location>
        <begin position="20"/>
        <end position="48"/>
    </location>
</feature>
<name>A0A3M9YI54_9PEZI</name>
<keyword evidence="1" id="KW-0472">Membrane</keyword>
<evidence type="ECO:0000313" key="2">
    <source>
        <dbReference type="EMBL" id="RNJ59612.1"/>
    </source>
</evidence>
<keyword evidence="3" id="KW-1185">Reference proteome</keyword>
<sequence>MAPLPPPSSHPLHRRSADGGRIAGLFIGTLVGAVVTLALLYACFNCVFSPKTPTRAKAGKGHRRARKAPRRQARFLFPPDACALARAVPPAGEHA</sequence>
<keyword evidence="1" id="KW-0812">Transmembrane</keyword>
<protein>
    <submittedName>
        <fullName evidence="2">Uncharacterized protein</fullName>
    </submittedName>
</protein>
<dbReference type="EMBL" id="RBVV01000014">
    <property type="protein sequence ID" value="RNJ59612.1"/>
    <property type="molecule type" value="Genomic_DNA"/>
</dbReference>